<dbReference type="OMA" id="AHMSGSC"/>
<feature type="signal peptide" evidence="3">
    <location>
        <begin position="1"/>
        <end position="17"/>
    </location>
</feature>
<dbReference type="InterPro" id="IPR007867">
    <property type="entry name" value="GMC_OxRtase_C"/>
</dbReference>
<dbReference type="Proteomes" id="UP000016922">
    <property type="component" value="Unassembled WGS sequence"/>
</dbReference>
<proteinExistence type="inferred from homology"/>
<dbReference type="InterPro" id="IPR036188">
    <property type="entry name" value="FAD/NAD-bd_sf"/>
</dbReference>
<dbReference type="eggNOG" id="KOG1238">
    <property type="taxonomic scope" value="Eukaryota"/>
</dbReference>
<keyword evidence="6" id="KW-1185">Reference proteome</keyword>
<feature type="binding site" evidence="2">
    <location>
        <position position="111"/>
    </location>
    <ligand>
        <name>FAD</name>
        <dbReference type="ChEBI" id="CHEBI:57692"/>
    </ligand>
</feature>
<dbReference type="Pfam" id="PF05199">
    <property type="entry name" value="GMC_oxred_C"/>
    <property type="match status" value="1"/>
</dbReference>
<evidence type="ECO:0000256" key="1">
    <source>
        <dbReference type="ARBA" id="ARBA00010790"/>
    </source>
</evidence>
<keyword evidence="3" id="KW-0732">Signal</keyword>
<evidence type="ECO:0000313" key="5">
    <source>
        <dbReference type="EMBL" id="EPE30454.1"/>
    </source>
</evidence>
<dbReference type="PIRSF" id="PIRSF000137">
    <property type="entry name" value="Alcohol_oxidase"/>
    <property type="match status" value="1"/>
</dbReference>
<accession>S3CZX4</accession>
<dbReference type="InterPro" id="IPR012132">
    <property type="entry name" value="GMC_OxRdtase"/>
</dbReference>
<evidence type="ECO:0000259" key="4">
    <source>
        <dbReference type="PROSITE" id="PS00624"/>
    </source>
</evidence>
<dbReference type="PROSITE" id="PS00624">
    <property type="entry name" value="GMC_OXRED_2"/>
    <property type="match status" value="1"/>
</dbReference>
<sequence>MRLSFLISVLGCGSALADSACPLVDIDDVKGKTYDYVIVGGGISGLVTANRLSEDRDKTVLIIERGYFDDKPEAILPYYAKGVDESVMMRPRSAPVARLNNQTFGVAVAAVVGGGSVVNGMNYMRGSKADYDNWESLGNSGWGWQNLFPYLRKSTTFFPPSPQTVTKFNVTWDPAVFDHGPLSVNIDDLLFPDLLSVWSAWRVNRPDVPKPLDSSASIGPGVYWQANTIDPREGVRATARRKYYDPICARRKNLVIVTGQTGREILFRGLRATGVEIVSRGDGSVYQVFARKEVILAAGAIMTPQLLQASGIGPKSVLTAAGIRVKKDMASVGANFQDHPTAYMSFNLSNLSFPNPTTLDNNATYNATAWAQYALNRTGPIATGRGPAAAFLSLTHITSASTAQSISTSLLAQNAADYLPPIYADPKLLRGFIAQRAILASRFTSNTMSIAGFPMSPSGASPAILFKSLSRGTVTLNLTHPFALPVVQYNTFQNPIDLKVMLAMVRHSRNFWKLPELAKFSPVEVSPGAQYVSDEALTEALSKGGLVPSLAHPSGTCALMPEELGGCVDEKLRVYGVKGLRVVDASIMPLVPGSGLQATMYGIGERAGEMIREGD</sequence>
<evidence type="ECO:0000256" key="2">
    <source>
        <dbReference type="PIRSR" id="PIRSR000137-2"/>
    </source>
</evidence>
<dbReference type="OrthoDB" id="269227at2759"/>
<protein>
    <submittedName>
        <fullName evidence="5">FAD/NAD(P)-binding protein</fullName>
    </submittedName>
</protein>
<dbReference type="Gene3D" id="3.50.50.60">
    <property type="entry name" value="FAD/NAD(P)-binding domain"/>
    <property type="match status" value="1"/>
</dbReference>
<dbReference type="Gene3D" id="3.30.560.10">
    <property type="entry name" value="Glucose Oxidase, domain 3"/>
    <property type="match status" value="1"/>
</dbReference>
<dbReference type="Pfam" id="PF00732">
    <property type="entry name" value="GMC_oxred_N"/>
    <property type="match status" value="1"/>
</dbReference>
<evidence type="ECO:0000256" key="3">
    <source>
        <dbReference type="SAM" id="SignalP"/>
    </source>
</evidence>
<name>S3CZX4_GLAL2</name>
<dbReference type="GO" id="GO:0016614">
    <property type="term" value="F:oxidoreductase activity, acting on CH-OH group of donors"/>
    <property type="evidence" value="ECO:0007669"/>
    <property type="project" value="InterPro"/>
</dbReference>
<dbReference type="InterPro" id="IPR000172">
    <property type="entry name" value="GMC_OxRdtase_N"/>
</dbReference>
<organism evidence="5 6">
    <name type="scientific">Glarea lozoyensis (strain ATCC 20868 / MF5171)</name>
    <dbReference type="NCBI Taxonomy" id="1116229"/>
    <lineage>
        <taxon>Eukaryota</taxon>
        <taxon>Fungi</taxon>
        <taxon>Dikarya</taxon>
        <taxon>Ascomycota</taxon>
        <taxon>Pezizomycotina</taxon>
        <taxon>Leotiomycetes</taxon>
        <taxon>Helotiales</taxon>
        <taxon>Helotiaceae</taxon>
        <taxon>Glarea</taxon>
    </lineage>
</organism>
<dbReference type="HOGENOM" id="CLU_002865_6_1_1"/>
<evidence type="ECO:0000313" key="6">
    <source>
        <dbReference type="Proteomes" id="UP000016922"/>
    </source>
</evidence>
<dbReference type="KEGG" id="glz:GLAREA_03421"/>
<dbReference type="GO" id="GO:0044550">
    <property type="term" value="P:secondary metabolite biosynthetic process"/>
    <property type="evidence" value="ECO:0007669"/>
    <property type="project" value="TreeGrafter"/>
</dbReference>
<comment type="cofactor">
    <cofactor evidence="2">
        <name>FAD</name>
        <dbReference type="ChEBI" id="CHEBI:57692"/>
    </cofactor>
</comment>
<keyword evidence="2" id="KW-0274">FAD</keyword>
<reference evidence="5 6" key="1">
    <citation type="journal article" date="2013" name="BMC Genomics">
        <title>Genomics-driven discovery of the pneumocandin biosynthetic gene cluster in the fungus Glarea lozoyensis.</title>
        <authorList>
            <person name="Chen L."/>
            <person name="Yue Q."/>
            <person name="Zhang X."/>
            <person name="Xiang M."/>
            <person name="Wang C."/>
            <person name="Li S."/>
            <person name="Che Y."/>
            <person name="Ortiz-Lopez F.J."/>
            <person name="Bills G.F."/>
            <person name="Liu X."/>
            <person name="An Z."/>
        </authorList>
    </citation>
    <scope>NUCLEOTIDE SEQUENCE [LARGE SCALE GENOMIC DNA]</scope>
    <source>
        <strain evidence="6">ATCC 20868 / MF5171</strain>
    </source>
</reference>
<dbReference type="RefSeq" id="XP_008081865.1">
    <property type="nucleotide sequence ID" value="XM_008083674.1"/>
</dbReference>
<dbReference type="PANTHER" id="PTHR11552">
    <property type="entry name" value="GLUCOSE-METHANOL-CHOLINE GMC OXIDOREDUCTASE"/>
    <property type="match status" value="1"/>
</dbReference>
<dbReference type="AlphaFoldDB" id="S3CZX4"/>
<comment type="similarity">
    <text evidence="1">Belongs to the GMC oxidoreductase family.</text>
</comment>
<dbReference type="GO" id="GO:0050660">
    <property type="term" value="F:flavin adenine dinucleotide binding"/>
    <property type="evidence" value="ECO:0007669"/>
    <property type="project" value="InterPro"/>
</dbReference>
<dbReference type="EMBL" id="KE145363">
    <property type="protein sequence ID" value="EPE30454.1"/>
    <property type="molecule type" value="Genomic_DNA"/>
</dbReference>
<dbReference type="GeneID" id="19462476"/>
<dbReference type="PANTHER" id="PTHR11552:SF115">
    <property type="entry name" value="DEHYDROGENASE XPTC-RELATED"/>
    <property type="match status" value="1"/>
</dbReference>
<dbReference type="SUPFAM" id="SSF51905">
    <property type="entry name" value="FAD/NAD(P)-binding domain"/>
    <property type="match status" value="1"/>
</dbReference>
<keyword evidence="2" id="KW-0285">Flavoprotein</keyword>
<feature type="chain" id="PRO_5004507637" evidence="3">
    <location>
        <begin position="18"/>
        <end position="615"/>
    </location>
</feature>
<gene>
    <name evidence="5" type="ORF">GLAREA_03421</name>
</gene>
<dbReference type="SUPFAM" id="SSF54373">
    <property type="entry name" value="FAD-linked reductases, C-terminal domain"/>
    <property type="match status" value="1"/>
</dbReference>
<feature type="domain" description="Glucose-methanol-choline oxidoreductase N-terminal" evidence="4">
    <location>
        <begin position="299"/>
        <end position="313"/>
    </location>
</feature>